<dbReference type="PANTHER" id="PTHR11586:SF33">
    <property type="entry name" value="AMINOACYL TRNA SYNTHASE COMPLEX-INTERACTING MULTIFUNCTIONAL PROTEIN 1"/>
    <property type="match status" value="1"/>
</dbReference>
<reference evidence="6" key="1">
    <citation type="journal article" date="2018" name="Nat. Microbiol.">
        <title>Leveraging single-cell genomics to expand the fungal tree of life.</title>
        <authorList>
            <person name="Ahrendt S.R."/>
            <person name="Quandt C.A."/>
            <person name="Ciobanu D."/>
            <person name="Clum A."/>
            <person name="Salamov A."/>
            <person name="Andreopoulos B."/>
            <person name="Cheng J.F."/>
            <person name="Woyke T."/>
            <person name="Pelin A."/>
            <person name="Henrissat B."/>
            <person name="Reynolds N.K."/>
            <person name="Benny G.L."/>
            <person name="Smith M.E."/>
            <person name="James T.Y."/>
            <person name="Grigoriev I.V."/>
        </authorList>
    </citation>
    <scope>NUCLEOTIDE SEQUENCE [LARGE SCALE GENOMIC DNA]</scope>
</reference>
<keyword evidence="1 3" id="KW-0820">tRNA-binding</keyword>
<dbReference type="InterPro" id="IPR051270">
    <property type="entry name" value="Tyrosine-tRNA_ligase_regulator"/>
</dbReference>
<dbReference type="Proteomes" id="UP000269721">
    <property type="component" value="Unassembled WGS sequence"/>
</dbReference>
<dbReference type="GO" id="GO:0000049">
    <property type="term" value="F:tRNA binding"/>
    <property type="evidence" value="ECO:0007669"/>
    <property type="project" value="UniProtKB-UniRule"/>
</dbReference>
<feature type="non-terminal residue" evidence="5">
    <location>
        <position position="1"/>
    </location>
</feature>
<proteinExistence type="predicted"/>
<dbReference type="GO" id="GO:0017102">
    <property type="term" value="C:methionyl glutamyl tRNA synthetase complex"/>
    <property type="evidence" value="ECO:0007669"/>
    <property type="project" value="TreeGrafter"/>
</dbReference>
<protein>
    <recommendedName>
        <fullName evidence="4">tRNA-binding domain-containing protein</fullName>
    </recommendedName>
</protein>
<evidence type="ECO:0000313" key="6">
    <source>
        <dbReference type="Proteomes" id="UP000269721"/>
    </source>
</evidence>
<dbReference type="CDD" id="cd02799">
    <property type="entry name" value="tRNA_bind_EMAP-II_like"/>
    <property type="match status" value="1"/>
</dbReference>
<sequence>PDPSKLDLRVGLVREVKKHPDADSLFVEEIDLGEDKPRVVVSGLVKYMDASELQDRLVVCLCNLKPAKMRGIESQAMVLAATSPDGSKVELVTPPAGSK</sequence>
<name>A0A4P9VXG3_9FUNG</name>
<dbReference type="AlphaFoldDB" id="A0A4P9VXG3"/>
<gene>
    <name evidence="5" type="ORF">BDK51DRAFT_11224</name>
</gene>
<dbReference type="SUPFAM" id="SSF50249">
    <property type="entry name" value="Nucleic acid-binding proteins"/>
    <property type="match status" value="1"/>
</dbReference>
<dbReference type="PROSITE" id="PS50886">
    <property type="entry name" value="TRBD"/>
    <property type="match status" value="1"/>
</dbReference>
<keyword evidence="2 3" id="KW-0694">RNA-binding</keyword>
<dbReference type="Gene3D" id="2.40.50.140">
    <property type="entry name" value="Nucleic acid-binding proteins"/>
    <property type="match status" value="1"/>
</dbReference>
<evidence type="ECO:0000259" key="4">
    <source>
        <dbReference type="PROSITE" id="PS50886"/>
    </source>
</evidence>
<organism evidence="5 6">
    <name type="scientific">Blyttiomyces helicus</name>
    <dbReference type="NCBI Taxonomy" id="388810"/>
    <lineage>
        <taxon>Eukaryota</taxon>
        <taxon>Fungi</taxon>
        <taxon>Fungi incertae sedis</taxon>
        <taxon>Chytridiomycota</taxon>
        <taxon>Chytridiomycota incertae sedis</taxon>
        <taxon>Chytridiomycetes</taxon>
        <taxon>Chytridiomycetes incertae sedis</taxon>
        <taxon>Blyttiomyces</taxon>
    </lineage>
</organism>
<dbReference type="OrthoDB" id="19141at2759"/>
<dbReference type="PANTHER" id="PTHR11586">
    <property type="entry name" value="TRNA-AMINOACYLATION COFACTOR ARC1 FAMILY MEMBER"/>
    <property type="match status" value="1"/>
</dbReference>
<dbReference type="Pfam" id="PF01588">
    <property type="entry name" value="tRNA_bind"/>
    <property type="match status" value="1"/>
</dbReference>
<accession>A0A4P9VXG3</accession>
<evidence type="ECO:0000313" key="5">
    <source>
        <dbReference type="EMBL" id="RKO83000.1"/>
    </source>
</evidence>
<evidence type="ECO:0000256" key="2">
    <source>
        <dbReference type="ARBA" id="ARBA00022884"/>
    </source>
</evidence>
<keyword evidence="6" id="KW-1185">Reference proteome</keyword>
<feature type="non-terminal residue" evidence="5">
    <location>
        <position position="99"/>
    </location>
</feature>
<evidence type="ECO:0000256" key="1">
    <source>
        <dbReference type="ARBA" id="ARBA00022555"/>
    </source>
</evidence>
<evidence type="ECO:0000256" key="3">
    <source>
        <dbReference type="PROSITE-ProRule" id="PRU00209"/>
    </source>
</evidence>
<dbReference type="InterPro" id="IPR002547">
    <property type="entry name" value="tRNA-bd_dom"/>
</dbReference>
<dbReference type="EMBL" id="ML001798">
    <property type="protein sequence ID" value="RKO83000.1"/>
    <property type="molecule type" value="Genomic_DNA"/>
</dbReference>
<dbReference type="InterPro" id="IPR012340">
    <property type="entry name" value="NA-bd_OB-fold"/>
</dbReference>
<feature type="domain" description="TRNA-binding" evidence="4">
    <location>
        <begin position="2"/>
        <end position="99"/>
    </location>
</feature>